<evidence type="ECO:0000256" key="1">
    <source>
        <dbReference type="SAM" id="SignalP"/>
    </source>
</evidence>
<reference evidence="2" key="1">
    <citation type="journal article" date="2015" name="Sci. Rep.">
        <title>Tissue- and time-dependent transcription in Ixodes ricinus salivary glands and midguts when blood feeding on the vertebrate host.</title>
        <authorList>
            <person name="Kotsyfakis M."/>
            <person name="Schwarz A."/>
            <person name="Erhart J."/>
            <person name="Ribeiro J.M."/>
        </authorList>
    </citation>
    <scope>NUCLEOTIDE SEQUENCE</scope>
    <source>
        <tissue evidence="2">Salivary gland and midgut</tissue>
    </source>
</reference>
<sequence length="139" mass="15225">MLAWKVAICLLGTAAGAMFEEAYVYPRILEERASDGLKLVTIDGKTTLRLEKASVLAETLLVTSYDENGQMTHTLTGMVDALTRIEPVLTVPRSLDGSLPHRLHTMAGDDLERLKKIAAPIKPPMASLLTPRSLWVDPN</sequence>
<feature type="chain" id="PRO_5004735551" evidence="1">
    <location>
        <begin position="17"/>
        <end position="139"/>
    </location>
</feature>
<accession>V5HAP1</accession>
<protein>
    <submittedName>
        <fullName evidence="2">Putative secreted protein</fullName>
    </submittedName>
</protein>
<dbReference type="EMBL" id="GANP01012566">
    <property type="protein sequence ID" value="JAB71902.1"/>
    <property type="molecule type" value="mRNA"/>
</dbReference>
<name>V5HAP1_IXORI</name>
<dbReference type="AlphaFoldDB" id="V5HAP1"/>
<evidence type="ECO:0000313" key="2">
    <source>
        <dbReference type="EMBL" id="JAB71902.1"/>
    </source>
</evidence>
<feature type="signal peptide" evidence="1">
    <location>
        <begin position="1"/>
        <end position="16"/>
    </location>
</feature>
<proteinExistence type="evidence at transcript level"/>
<keyword evidence="1" id="KW-0732">Signal</keyword>
<organism evidence="2">
    <name type="scientific">Ixodes ricinus</name>
    <name type="common">Common tick</name>
    <name type="synonym">Acarus ricinus</name>
    <dbReference type="NCBI Taxonomy" id="34613"/>
    <lineage>
        <taxon>Eukaryota</taxon>
        <taxon>Metazoa</taxon>
        <taxon>Ecdysozoa</taxon>
        <taxon>Arthropoda</taxon>
        <taxon>Chelicerata</taxon>
        <taxon>Arachnida</taxon>
        <taxon>Acari</taxon>
        <taxon>Parasitiformes</taxon>
        <taxon>Ixodida</taxon>
        <taxon>Ixodoidea</taxon>
        <taxon>Ixodidae</taxon>
        <taxon>Ixodinae</taxon>
        <taxon>Ixodes</taxon>
    </lineage>
</organism>